<dbReference type="PATRIC" id="fig|999408.3.peg.535"/>
<dbReference type="GeneID" id="86056806"/>
<dbReference type="PANTHER" id="PTHR30349">
    <property type="entry name" value="PHAGE INTEGRASE-RELATED"/>
    <property type="match status" value="1"/>
</dbReference>
<dbReference type="Proteomes" id="UP000013085">
    <property type="component" value="Unassembled WGS sequence"/>
</dbReference>
<feature type="domain" description="Tyr recombinase" evidence="7">
    <location>
        <begin position="175"/>
        <end position="369"/>
    </location>
</feature>
<evidence type="ECO:0000259" key="7">
    <source>
        <dbReference type="PROSITE" id="PS51898"/>
    </source>
</evidence>
<dbReference type="AlphaFoldDB" id="A0A0E2HFY4"/>
<dbReference type="EMBL" id="AGYR01000004">
    <property type="protein sequence ID" value="ENZ19589.1"/>
    <property type="molecule type" value="Genomic_DNA"/>
</dbReference>
<organism evidence="9 10">
    <name type="scientific">[Clostridium] clostridioforme 90A8</name>
    <dbReference type="NCBI Taxonomy" id="999408"/>
    <lineage>
        <taxon>Bacteria</taxon>
        <taxon>Bacillati</taxon>
        <taxon>Bacillota</taxon>
        <taxon>Clostridia</taxon>
        <taxon>Lachnospirales</taxon>
        <taxon>Lachnospiraceae</taxon>
        <taxon>Enterocloster</taxon>
    </lineage>
</organism>
<dbReference type="Pfam" id="PF00589">
    <property type="entry name" value="Phage_integrase"/>
    <property type="match status" value="1"/>
</dbReference>
<evidence type="ECO:0000313" key="9">
    <source>
        <dbReference type="EMBL" id="ENZ19589.1"/>
    </source>
</evidence>
<dbReference type="InterPro" id="IPR004107">
    <property type="entry name" value="Integrase_SAM-like_N"/>
</dbReference>
<dbReference type="InterPro" id="IPR050090">
    <property type="entry name" value="Tyrosine_recombinase_XerCD"/>
</dbReference>
<comment type="caution">
    <text evidence="9">The sequence shown here is derived from an EMBL/GenBank/DDBJ whole genome shotgun (WGS) entry which is preliminary data.</text>
</comment>
<dbReference type="SUPFAM" id="SSF56349">
    <property type="entry name" value="DNA breaking-rejoining enzymes"/>
    <property type="match status" value="1"/>
</dbReference>
<dbReference type="GO" id="GO:0003677">
    <property type="term" value="F:DNA binding"/>
    <property type="evidence" value="ECO:0007669"/>
    <property type="project" value="UniProtKB-UniRule"/>
</dbReference>
<dbReference type="GO" id="GO:0006310">
    <property type="term" value="P:DNA recombination"/>
    <property type="evidence" value="ECO:0007669"/>
    <property type="project" value="UniProtKB-KW"/>
</dbReference>
<name>A0A0E2HFY4_9FIRM</name>
<dbReference type="PROSITE" id="PS51898">
    <property type="entry name" value="TYR_RECOMBINASE"/>
    <property type="match status" value="1"/>
</dbReference>
<evidence type="ECO:0008006" key="11">
    <source>
        <dbReference type="Google" id="ProtNLM"/>
    </source>
</evidence>
<evidence type="ECO:0000256" key="6">
    <source>
        <dbReference type="PROSITE-ProRule" id="PRU01248"/>
    </source>
</evidence>
<comment type="function">
    <text evidence="1">Site-specific tyrosine recombinase, which acts by catalyzing the cutting and rejoining of the recombining DNA molecules.</text>
</comment>
<feature type="domain" description="Core-binding (CB)" evidence="8">
    <location>
        <begin position="67"/>
        <end position="155"/>
    </location>
</feature>
<dbReference type="InterPro" id="IPR013762">
    <property type="entry name" value="Integrase-like_cat_sf"/>
</dbReference>
<dbReference type="PANTHER" id="PTHR30349:SF64">
    <property type="entry name" value="PROPHAGE INTEGRASE INTD-RELATED"/>
    <property type="match status" value="1"/>
</dbReference>
<evidence type="ECO:0000256" key="1">
    <source>
        <dbReference type="ARBA" id="ARBA00003283"/>
    </source>
</evidence>
<dbReference type="Gene3D" id="1.10.150.130">
    <property type="match status" value="1"/>
</dbReference>
<evidence type="ECO:0000256" key="3">
    <source>
        <dbReference type="ARBA" id="ARBA00022908"/>
    </source>
</evidence>
<keyword evidence="3" id="KW-0229">DNA integration</keyword>
<evidence type="ECO:0000256" key="4">
    <source>
        <dbReference type="ARBA" id="ARBA00023125"/>
    </source>
</evidence>
<evidence type="ECO:0000259" key="8">
    <source>
        <dbReference type="PROSITE" id="PS51900"/>
    </source>
</evidence>
<keyword evidence="4 6" id="KW-0238">DNA-binding</keyword>
<evidence type="ECO:0000256" key="2">
    <source>
        <dbReference type="ARBA" id="ARBA00008857"/>
    </source>
</evidence>
<dbReference type="InterPro" id="IPR011010">
    <property type="entry name" value="DNA_brk_join_enz"/>
</dbReference>
<comment type="similarity">
    <text evidence="2">Belongs to the 'phage' integrase family.</text>
</comment>
<reference evidence="9 10" key="1">
    <citation type="submission" date="2013-01" db="EMBL/GenBank/DDBJ databases">
        <title>The Genome Sequence of Clostridium clostridioforme 90A8.</title>
        <authorList>
            <consortium name="The Broad Institute Genome Sequencing Platform"/>
            <person name="Earl A."/>
            <person name="Ward D."/>
            <person name="Feldgarden M."/>
            <person name="Gevers D."/>
            <person name="Courvalin P."/>
            <person name="Lambert T."/>
            <person name="Walker B."/>
            <person name="Young S.K."/>
            <person name="Zeng Q."/>
            <person name="Gargeya S."/>
            <person name="Fitzgerald M."/>
            <person name="Haas B."/>
            <person name="Abouelleil A."/>
            <person name="Alvarado L."/>
            <person name="Arachchi H.M."/>
            <person name="Berlin A.M."/>
            <person name="Chapman S.B."/>
            <person name="Dewar J."/>
            <person name="Goldberg J."/>
            <person name="Griggs A."/>
            <person name="Gujja S."/>
            <person name="Hansen M."/>
            <person name="Howarth C."/>
            <person name="Imamovic A."/>
            <person name="Larimer J."/>
            <person name="McCowan C."/>
            <person name="Murphy C."/>
            <person name="Neiman D."/>
            <person name="Pearson M."/>
            <person name="Priest M."/>
            <person name="Roberts A."/>
            <person name="Saif S."/>
            <person name="Shea T."/>
            <person name="Sisk P."/>
            <person name="Sykes S."/>
            <person name="Wortman J."/>
            <person name="Nusbaum C."/>
            <person name="Birren B."/>
        </authorList>
    </citation>
    <scope>NUCLEOTIDE SEQUENCE [LARGE SCALE GENOMIC DNA]</scope>
    <source>
        <strain evidence="9 10">90A8</strain>
    </source>
</reference>
<dbReference type="HOGENOM" id="CLU_027562_17_1_9"/>
<evidence type="ECO:0000313" key="10">
    <source>
        <dbReference type="Proteomes" id="UP000013085"/>
    </source>
</evidence>
<accession>A0A0E2HFY4</accession>
<gene>
    <name evidence="9" type="ORF">HMPREF1090_00497</name>
</gene>
<dbReference type="Gene3D" id="1.10.443.10">
    <property type="entry name" value="Intergrase catalytic core"/>
    <property type="match status" value="1"/>
</dbReference>
<sequence length="378" mass="42954">MARKGENIYKRKDGRWEGRYIKSRSSTGKANYGYVYAKSYREVKAKLISQSSCTSNSVTVDPEISSDQFEQVAMEWFQAICPKVKESTSNKYRNLLSSYILPVFGSKQLRDITHEFIETQCNFFLVSGGLKENGLSSKTVSDILSLIRNVLQFATRNGKAISCDARSIQIKRQTKEMRVLSRAEQEKLCQYLYSNLDSCNIGILVCLFTGLRVGEICALRWEDVSFSDYTIHVHQTLQRIQDRTNSEYKTRIVVTTPKSACSIRTIPVPHGLMTILTAHKASSTGYILTNSDQNPLEPRTMQNHFKKVLKNSGITSANYHSLRHTFATRCIELGFDVKSLSEILGHASVNITMNRYVHPSMDLKRENMQRLSDLLAVK</sequence>
<protein>
    <recommendedName>
        <fullName evidence="11">Site-specific integrase</fullName>
    </recommendedName>
</protein>
<dbReference type="InterPro" id="IPR002104">
    <property type="entry name" value="Integrase_catalytic"/>
</dbReference>
<dbReference type="PROSITE" id="PS51900">
    <property type="entry name" value="CB"/>
    <property type="match status" value="1"/>
</dbReference>
<dbReference type="CDD" id="cd01189">
    <property type="entry name" value="INT_ICEBs1_C_like"/>
    <property type="match status" value="1"/>
</dbReference>
<dbReference type="InterPro" id="IPR010998">
    <property type="entry name" value="Integrase_recombinase_N"/>
</dbReference>
<proteinExistence type="inferred from homology"/>
<dbReference type="GO" id="GO:0015074">
    <property type="term" value="P:DNA integration"/>
    <property type="evidence" value="ECO:0007669"/>
    <property type="project" value="UniProtKB-KW"/>
</dbReference>
<keyword evidence="5" id="KW-0233">DNA recombination</keyword>
<dbReference type="InterPro" id="IPR044068">
    <property type="entry name" value="CB"/>
</dbReference>
<evidence type="ECO:0000256" key="5">
    <source>
        <dbReference type="ARBA" id="ARBA00023172"/>
    </source>
</evidence>
<dbReference type="Pfam" id="PF14659">
    <property type="entry name" value="Phage_int_SAM_3"/>
    <property type="match status" value="1"/>
</dbReference>
<dbReference type="RefSeq" id="WP_002304408.1">
    <property type="nucleotide sequence ID" value="NZ_KB850987.1"/>
</dbReference>